<evidence type="ECO:0000313" key="3">
    <source>
        <dbReference type="Proteomes" id="UP001259832"/>
    </source>
</evidence>
<keyword evidence="3" id="KW-1185">Reference proteome</keyword>
<sequence>MGSPALLPSLPKMVIPSIRGDQRLAFPNSDNMTQSYSTQTPTSTGVSPNGLSPAARPMPMPAATTSSPPKRGRGAGASGAVNNSRKRQKDELTRLRAQVQELQRELEHVRSRMPRSRAIPTVIKTEPARQPERSPHSPVAVTSAPLMGLESAGDSTSGLIVESKQSLLDSLSGHLTLQLL</sequence>
<gene>
    <name evidence="2" type="ORF">P3T76_010254</name>
</gene>
<protein>
    <recommendedName>
        <fullName evidence="4">BZIP domain-containing protein</fullName>
    </recommendedName>
</protein>
<evidence type="ECO:0008006" key="4">
    <source>
        <dbReference type="Google" id="ProtNLM"/>
    </source>
</evidence>
<name>A0AAD9LHH3_9STRA</name>
<evidence type="ECO:0000313" key="2">
    <source>
        <dbReference type="EMBL" id="KAK1935559.1"/>
    </source>
</evidence>
<reference evidence="2" key="1">
    <citation type="submission" date="2023-08" db="EMBL/GenBank/DDBJ databases">
        <title>Reference Genome Resource for the Citrus Pathogen Phytophthora citrophthora.</title>
        <authorList>
            <person name="Moller H."/>
            <person name="Coetzee B."/>
            <person name="Rose L.J."/>
            <person name="Van Niekerk J.M."/>
        </authorList>
    </citation>
    <scope>NUCLEOTIDE SEQUENCE</scope>
    <source>
        <strain evidence="2">STE-U-9442</strain>
    </source>
</reference>
<feature type="region of interest" description="Disordered" evidence="1">
    <location>
        <begin position="21"/>
        <end position="93"/>
    </location>
</feature>
<evidence type="ECO:0000256" key="1">
    <source>
        <dbReference type="SAM" id="MobiDB-lite"/>
    </source>
</evidence>
<proteinExistence type="predicted"/>
<comment type="caution">
    <text evidence="2">The sequence shown here is derived from an EMBL/GenBank/DDBJ whole genome shotgun (WGS) entry which is preliminary data.</text>
</comment>
<organism evidence="2 3">
    <name type="scientific">Phytophthora citrophthora</name>
    <dbReference type="NCBI Taxonomy" id="4793"/>
    <lineage>
        <taxon>Eukaryota</taxon>
        <taxon>Sar</taxon>
        <taxon>Stramenopiles</taxon>
        <taxon>Oomycota</taxon>
        <taxon>Peronosporomycetes</taxon>
        <taxon>Peronosporales</taxon>
        <taxon>Peronosporaceae</taxon>
        <taxon>Phytophthora</taxon>
    </lineage>
</organism>
<feature type="compositionally biased region" description="Low complexity" evidence="1">
    <location>
        <begin position="33"/>
        <end position="44"/>
    </location>
</feature>
<feature type="compositionally biased region" description="Low complexity" evidence="1">
    <location>
        <begin position="53"/>
        <end position="63"/>
    </location>
</feature>
<dbReference type="Proteomes" id="UP001259832">
    <property type="component" value="Unassembled WGS sequence"/>
</dbReference>
<dbReference type="AlphaFoldDB" id="A0AAD9LHH3"/>
<dbReference type="EMBL" id="JASMQC010000022">
    <property type="protein sequence ID" value="KAK1935559.1"/>
    <property type="molecule type" value="Genomic_DNA"/>
</dbReference>
<accession>A0AAD9LHH3</accession>